<evidence type="ECO:0000313" key="3">
    <source>
        <dbReference type="EMBL" id="CAL1145774.1"/>
    </source>
</evidence>
<feature type="compositionally biased region" description="Polar residues" evidence="1">
    <location>
        <begin position="463"/>
        <end position="479"/>
    </location>
</feature>
<sequence>MATAEELLQELERERAARQELEEALQKAAEYGCQLSAQVQEQQQTILEYREKVQSFEETPSVKSQAQSFRRMSQSRRASTVAFGSDTMSKVAFLPGSADSDDEDKKRPGNATQRRGRGGKTMMVEDLMQHNQSLEEDVRRLQQKLEEQEDSDEDSDEGQLRPKRRSRKGLRPDQFEGHNEEEVWVEEDSEVQISNLRQQLQEARKEFAAKQRALEAEVDAKKQEIQEHRQAEQEAKASNSQSVAKLKALQKQCEVLAEENEEAEKQLRMAREKEHELTLQLEEQTLRNEARHSRRWMPTACEEALRGAAGASLADEFQDMEGGEDREDNESEVHEDQSQEGDAAMAKIETLQLELENAKAVATKERQQVEERLATSEAQAAKEIQQLQEKLEAAKAETAAALQQKETLQEHLQAVMAESSKLRKELQVLQECKEVRIGEERSEEEESFWSRVISTIACARTPSKPNTSARHGSPGSPSKESVRLAIPEAAEQASTGNEGGLTDTS</sequence>
<dbReference type="Proteomes" id="UP001152797">
    <property type="component" value="Unassembled WGS sequence"/>
</dbReference>
<dbReference type="EMBL" id="CAMXCT010001708">
    <property type="protein sequence ID" value="CAI3992399.1"/>
    <property type="molecule type" value="Genomic_DNA"/>
</dbReference>
<proteinExistence type="predicted"/>
<comment type="caution">
    <text evidence="2">The sequence shown here is derived from an EMBL/GenBank/DDBJ whole genome shotgun (WGS) entry which is preliminary data.</text>
</comment>
<evidence type="ECO:0000256" key="1">
    <source>
        <dbReference type="SAM" id="MobiDB-lite"/>
    </source>
</evidence>
<evidence type="ECO:0000313" key="2">
    <source>
        <dbReference type="EMBL" id="CAI3992399.1"/>
    </source>
</evidence>
<dbReference type="EMBL" id="CAMXCT020001708">
    <property type="protein sequence ID" value="CAL1145774.1"/>
    <property type="molecule type" value="Genomic_DNA"/>
</dbReference>
<gene>
    <name evidence="2" type="ORF">C1SCF055_LOCUS19235</name>
</gene>
<feature type="region of interest" description="Disordered" evidence="1">
    <location>
        <begin position="459"/>
        <end position="505"/>
    </location>
</feature>
<name>A0A9P1CI31_9DINO</name>
<protein>
    <submittedName>
        <fullName evidence="2">Uncharacterized protein</fullName>
    </submittedName>
</protein>
<dbReference type="EMBL" id="CAMXCT030001708">
    <property type="protein sequence ID" value="CAL4779711.1"/>
    <property type="molecule type" value="Genomic_DNA"/>
</dbReference>
<feature type="region of interest" description="Disordered" evidence="1">
    <location>
        <begin position="308"/>
        <end position="347"/>
    </location>
</feature>
<evidence type="ECO:0000313" key="4">
    <source>
        <dbReference type="Proteomes" id="UP001152797"/>
    </source>
</evidence>
<feature type="region of interest" description="Disordered" evidence="1">
    <location>
        <begin position="55"/>
        <end position="189"/>
    </location>
</feature>
<feature type="compositionally biased region" description="Basic and acidic residues" evidence="1">
    <location>
        <begin position="170"/>
        <end position="181"/>
    </location>
</feature>
<feature type="compositionally biased region" description="Polar residues" evidence="1">
    <location>
        <begin position="492"/>
        <end position="505"/>
    </location>
</feature>
<feature type="compositionally biased region" description="Acidic residues" evidence="1">
    <location>
        <begin position="147"/>
        <end position="157"/>
    </location>
</feature>
<feature type="compositionally biased region" description="Basic and acidic residues" evidence="1">
    <location>
        <begin position="136"/>
        <end position="146"/>
    </location>
</feature>
<reference evidence="2" key="1">
    <citation type="submission" date="2022-10" db="EMBL/GenBank/DDBJ databases">
        <authorList>
            <person name="Chen Y."/>
            <person name="Dougan E. K."/>
            <person name="Chan C."/>
            <person name="Rhodes N."/>
            <person name="Thang M."/>
        </authorList>
    </citation>
    <scope>NUCLEOTIDE SEQUENCE</scope>
</reference>
<dbReference type="OrthoDB" id="437803at2759"/>
<accession>A0A9P1CI31</accession>
<dbReference type="AlphaFoldDB" id="A0A9P1CI31"/>
<keyword evidence="4" id="KW-1185">Reference proteome</keyword>
<feature type="compositionally biased region" description="Acidic residues" evidence="1">
    <location>
        <begin position="316"/>
        <end position="330"/>
    </location>
</feature>
<organism evidence="2">
    <name type="scientific">Cladocopium goreaui</name>
    <dbReference type="NCBI Taxonomy" id="2562237"/>
    <lineage>
        <taxon>Eukaryota</taxon>
        <taxon>Sar</taxon>
        <taxon>Alveolata</taxon>
        <taxon>Dinophyceae</taxon>
        <taxon>Suessiales</taxon>
        <taxon>Symbiodiniaceae</taxon>
        <taxon>Cladocopium</taxon>
    </lineage>
</organism>
<feature type="compositionally biased region" description="Polar residues" evidence="1">
    <location>
        <begin position="56"/>
        <end position="78"/>
    </location>
</feature>
<reference evidence="3" key="2">
    <citation type="submission" date="2024-04" db="EMBL/GenBank/DDBJ databases">
        <authorList>
            <person name="Chen Y."/>
            <person name="Shah S."/>
            <person name="Dougan E. K."/>
            <person name="Thang M."/>
            <person name="Chan C."/>
        </authorList>
    </citation>
    <scope>NUCLEOTIDE SEQUENCE [LARGE SCALE GENOMIC DNA]</scope>
</reference>